<comment type="caution">
    <text evidence="1">The sequence shown here is derived from an EMBL/GenBank/DDBJ whole genome shotgun (WGS) entry which is preliminary data.</text>
</comment>
<sequence>MEALKAMLLVNINKSVEDFWRVHFDNMAFSSLLIRIWESYGDDELCGDNNFFSDQMDEAVL</sequence>
<proteinExistence type="predicted"/>
<evidence type="ECO:0000313" key="2">
    <source>
        <dbReference type="Proteomes" id="UP000683417"/>
    </source>
</evidence>
<dbReference type="Proteomes" id="UP000683417">
    <property type="component" value="Unassembled WGS sequence"/>
</dbReference>
<evidence type="ECO:0000313" key="1">
    <source>
        <dbReference type="EMBL" id="CAD6500683.1"/>
    </source>
</evidence>
<organism evidence="1 2">
    <name type="scientific">Blumeria graminis f. sp. triticale</name>
    <dbReference type="NCBI Taxonomy" id="1689686"/>
    <lineage>
        <taxon>Eukaryota</taxon>
        <taxon>Fungi</taxon>
        <taxon>Dikarya</taxon>
        <taxon>Ascomycota</taxon>
        <taxon>Pezizomycotina</taxon>
        <taxon>Leotiomycetes</taxon>
        <taxon>Erysiphales</taxon>
        <taxon>Erysiphaceae</taxon>
        <taxon>Blumeria</taxon>
    </lineage>
</organism>
<accession>A0A9W4CY25</accession>
<protein>
    <submittedName>
        <fullName evidence="1">BgTH12-06391</fullName>
    </submittedName>
</protein>
<reference evidence="1" key="1">
    <citation type="submission" date="2020-10" db="EMBL/GenBank/DDBJ databases">
        <authorList>
            <person name="Muller C M."/>
        </authorList>
    </citation>
    <scope>NUCLEOTIDE SEQUENCE</scope>
    <source>
        <strain evidence="1">THUN-12</strain>
    </source>
</reference>
<name>A0A9W4CY25_BLUGR</name>
<dbReference type="AlphaFoldDB" id="A0A9W4CY25"/>
<dbReference type="EMBL" id="CAJHIT010000004">
    <property type="protein sequence ID" value="CAD6500683.1"/>
    <property type="molecule type" value="Genomic_DNA"/>
</dbReference>
<gene>
    <name evidence="1" type="ORF">BGTH12_LOCUS2041</name>
</gene>